<evidence type="ECO:0000256" key="1">
    <source>
        <dbReference type="SAM" id="SignalP"/>
    </source>
</evidence>
<feature type="chain" id="PRO_5003223939" description="Lipoprotein" evidence="1">
    <location>
        <begin position="23"/>
        <end position="134"/>
    </location>
</feature>
<name>E7RQX4_9BACT</name>
<keyword evidence="1" id="KW-0732">Signal</keyword>
<comment type="caution">
    <text evidence="2">The sequence shown here is derived from an EMBL/GenBank/DDBJ whole genome shotgun (WGS) entry which is preliminary data.</text>
</comment>
<sequence>MKKIFFVIFGFMLAMMSVSSCKYAPKEELGDTVAASVFDVFDTQNKPAKPKKAQTAVKDSARIFVIGDGSDRHTLQLLSFPSRRDTFTYGKARHLKVEGNTEIGNIIRVKFFVLKSGDSIVSSIEQVSATGKDE</sequence>
<dbReference type="RefSeq" id="WP_004369724.1">
    <property type="nucleotide sequence ID" value="NZ_GL833119.1"/>
</dbReference>
<evidence type="ECO:0000313" key="2">
    <source>
        <dbReference type="EMBL" id="EFZ36662.1"/>
    </source>
</evidence>
<evidence type="ECO:0008006" key="4">
    <source>
        <dbReference type="Google" id="ProtNLM"/>
    </source>
</evidence>
<dbReference type="PROSITE" id="PS51257">
    <property type="entry name" value="PROKAR_LIPOPROTEIN"/>
    <property type="match status" value="1"/>
</dbReference>
<dbReference type="EMBL" id="AEPE02000005">
    <property type="protein sequence ID" value="EFZ36662.1"/>
    <property type="molecule type" value="Genomic_DNA"/>
</dbReference>
<feature type="signal peptide" evidence="1">
    <location>
        <begin position="1"/>
        <end position="22"/>
    </location>
</feature>
<evidence type="ECO:0000313" key="3">
    <source>
        <dbReference type="Proteomes" id="UP000005580"/>
    </source>
</evidence>
<keyword evidence="3" id="KW-1185">Reference proteome</keyword>
<dbReference type="Proteomes" id="UP000005580">
    <property type="component" value="Unassembled WGS sequence"/>
</dbReference>
<accession>E7RQX4</accession>
<organism evidence="2 3">
    <name type="scientific">Hoylesella oralis ATCC 33269</name>
    <dbReference type="NCBI Taxonomy" id="873533"/>
    <lineage>
        <taxon>Bacteria</taxon>
        <taxon>Pseudomonadati</taxon>
        <taxon>Bacteroidota</taxon>
        <taxon>Bacteroidia</taxon>
        <taxon>Bacteroidales</taxon>
        <taxon>Prevotellaceae</taxon>
        <taxon>Hoylesella</taxon>
    </lineage>
</organism>
<dbReference type="HOGENOM" id="CLU_1904844_0_0_10"/>
<protein>
    <recommendedName>
        <fullName evidence="4">Lipoprotein</fullName>
    </recommendedName>
</protein>
<proteinExistence type="predicted"/>
<reference evidence="2" key="1">
    <citation type="submission" date="2011-01" db="EMBL/GenBank/DDBJ databases">
        <authorList>
            <person name="Muzny D."/>
            <person name="Qin X."/>
            <person name="Buhay C."/>
            <person name="Dugan-Rocha S."/>
            <person name="Ding Y."/>
            <person name="Chen G."/>
            <person name="Hawes A."/>
            <person name="Holder M."/>
            <person name="Jhangiani S."/>
            <person name="Johnson A."/>
            <person name="Khan Z."/>
            <person name="Li Z."/>
            <person name="Liu W."/>
            <person name="Liu X."/>
            <person name="Perez L."/>
            <person name="Shen H."/>
            <person name="Wang Q."/>
            <person name="Watt J."/>
            <person name="Xi L."/>
            <person name="Xin Y."/>
            <person name="Zhou J."/>
            <person name="Deng J."/>
            <person name="Jiang H."/>
            <person name="Liu Y."/>
            <person name="Qu J."/>
            <person name="Song X.-Z."/>
            <person name="Zhang L."/>
            <person name="Villasana D."/>
            <person name="Johnson A."/>
            <person name="Liu J."/>
            <person name="Liyanage D."/>
            <person name="Lorensuhewa L."/>
            <person name="Robinson T."/>
            <person name="Song A."/>
            <person name="Song B.-B."/>
            <person name="Dinh H."/>
            <person name="Thornton R."/>
            <person name="Coyle M."/>
            <person name="Francisco L."/>
            <person name="Jackson L."/>
            <person name="Javaid M."/>
            <person name="Korchina V."/>
            <person name="Kovar C."/>
            <person name="Mata R."/>
            <person name="Mathew T."/>
            <person name="Ngo R."/>
            <person name="Nguyen L."/>
            <person name="Nguyen N."/>
            <person name="Okwuonu G."/>
            <person name="Ongeri F."/>
            <person name="Pham C."/>
            <person name="Simmons D."/>
            <person name="Wilczek-Boney K."/>
            <person name="Hale W."/>
            <person name="Jakkamsetti A."/>
            <person name="Pham P."/>
            <person name="Ruth R."/>
            <person name="San Lucas F."/>
            <person name="Warren J."/>
            <person name="Zhang J."/>
            <person name="Zhao Z."/>
            <person name="Zhou C."/>
            <person name="Zhu D."/>
            <person name="Lee S."/>
            <person name="Bess C."/>
            <person name="Blankenburg K."/>
            <person name="Forbes L."/>
            <person name="Fu Q."/>
            <person name="Gubbala S."/>
            <person name="Hirani K."/>
            <person name="Jayaseelan J.C."/>
            <person name="Lara F."/>
            <person name="Munidasa M."/>
            <person name="Palculict T."/>
            <person name="Patil S."/>
            <person name="Pu L.-L."/>
            <person name="Saada N."/>
            <person name="Tang L."/>
            <person name="Weissenberger G."/>
            <person name="Zhu Y."/>
            <person name="Hemphill L."/>
            <person name="Shang Y."/>
            <person name="Youmans B."/>
            <person name="Ayvaz T."/>
            <person name="Ross M."/>
            <person name="Santibanez J."/>
            <person name="Aqrawi P."/>
            <person name="Gross S."/>
            <person name="Joshi V."/>
            <person name="Fowler G."/>
            <person name="Nazareth L."/>
            <person name="Reid J."/>
            <person name="Worley K."/>
            <person name="Petrosino J."/>
            <person name="Highlander S."/>
            <person name="Gibbs R."/>
        </authorList>
    </citation>
    <scope>NUCLEOTIDE SEQUENCE [LARGE SCALE GENOMIC DNA]</scope>
    <source>
        <strain evidence="2">ATCC 33269</strain>
    </source>
</reference>
<gene>
    <name evidence="2" type="ORF">HMPREF0663_11575</name>
</gene>
<dbReference type="AlphaFoldDB" id="E7RQX4"/>